<gene>
    <name evidence="3" type="ORF">F131LOC_01916</name>
</gene>
<evidence type="ECO:0000313" key="3">
    <source>
        <dbReference type="EMBL" id="POY50366.1"/>
    </source>
</evidence>
<comment type="caution">
    <text evidence="3">The sequence shown here is derived from an EMBL/GenBank/DDBJ whole genome shotgun (WGS) entry which is preliminary data.</text>
</comment>
<sequence length="554" mass="62560">MIPQGAARVYFDWWIAAINEKENQSMKQNFSLGIRHLWDELATLQQAGFYWVNVDRQVDAALFCQQVMHSQNNDARVALIGCGERSDALLTALFTAEKNPAACYSLPENKAALLNLTDDLMRALRPKNRLLVLYAPASLWRDISPERLQRWVDDTAAWLHQRQCTLVVISHSSGVTRLRNMLISQHRGLYGLSSLQWQQDRAQYLVSWWATERGVRANKVQMLQSDSDGWHMLKEEELTLTPSLDDDGLFLMEKSVMEGAPALSENWQLLDDNAILVQTGMLTNSATLVFALNQTSQVDTLAKQVHSLRRQRGELLKIVVREMKPCLRASDERLLLACGANSIVSHAEPLSRFLARIESVQGQRFTKHVPVDVEVLLTTMRPLQIKGYQLPETFRQSVKMLIDSTLMPEGSKGVLVALRPVPGVRAAQALTQCTLRRFGDVVTIAQGRLFLFLSNCRLNELDIALKSIFRLPVDEMFSNRIVWSQDLQILAEIKSLVQDSTSGQEQQINDYAQLQQTESAPRSQTPRREPIAISLLEPDLLKPDSLARVPGEPS</sequence>
<reference evidence="3" key="1">
    <citation type="submission" date="2017-12" db="EMBL/GenBank/DDBJ databases">
        <title>First report on the novel genomospecies/subspecies of Pectobacterium carotovorum in Russia.</title>
        <authorList>
            <person name="Shirshikov F.V."/>
            <person name="Miroshnikov K."/>
            <person name="Toshakov S.V."/>
            <person name="Kabanova A.P."/>
            <person name="Barannik A.P."/>
            <person name="Shneider M."/>
            <person name="Ignatov A.N."/>
            <person name="Miroshnikov K.A."/>
        </authorList>
    </citation>
    <scope>NUCLEOTIDE SEQUENCE [LARGE SCALE GENOMIC DNA]</scope>
    <source>
        <strain evidence="3">F131</strain>
    </source>
</reference>
<organism evidence="3">
    <name type="scientific">Pectobacterium versatile</name>
    <dbReference type="NCBI Taxonomy" id="2488639"/>
    <lineage>
        <taxon>Bacteria</taxon>
        <taxon>Pseudomonadati</taxon>
        <taxon>Pseudomonadota</taxon>
        <taxon>Gammaproteobacteria</taxon>
        <taxon>Enterobacterales</taxon>
        <taxon>Pectobacteriaceae</taxon>
        <taxon>Pectobacterium</taxon>
    </lineage>
</organism>
<dbReference type="InterPro" id="IPR017745">
    <property type="entry name" value="BcsE"/>
</dbReference>
<dbReference type="EMBL" id="PDVW01000008">
    <property type="protein sequence ID" value="POY50366.1"/>
    <property type="molecule type" value="Genomic_DNA"/>
</dbReference>
<feature type="region of interest" description="Disordered" evidence="2">
    <location>
        <begin position="510"/>
        <end position="529"/>
    </location>
</feature>
<accession>A0A855MG92</accession>
<dbReference type="AlphaFoldDB" id="A0A855MG92"/>
<dbReference type="NCBIfam" id="TIGR03369">
    <property type="entry name" value="cellulose_bcsE"/>
    <property type="match status" value="1"/>
</dbReference>
<protein>
    <recommendedName>
        <fullName evidence="1">Cellulose biosynthesis protein BcsE</fullName>
    </recommendedName>
</protein>
<proteinExistence type="predicted"/>
<dbReference type="Pfam" id="PF10995">
    <property type="entry name" value="CBP_BcsE"/>
    <property type="match status" value="1"/>
</dbReference>
<evidence type="ECO:0000256" key="2">
    <source>
        <dbReference type="SAM" id="MobiDB-lite"/>
    </source>
</evidence>
<dbReference type="GO" id="GO:0035438">
    <property type="term" value="F:cyclic-di-GMP binding"/>
    <property type="evidence" value="ECO:0007669"/>
    <property type="project" value="InterPro"/>
</dbReference>
<name>A0A855MG92_9GAMM</name>
<feature type="compositionally biased region" description="Polar residues" evidence="2">
    <location>
        <begin position="510"/>
        <end position="524"/>
    </location>
</feature>
<evidence type="ECO:0000256" key="1">
    <source>
        <dbReference type="NCBIfam" id="TIGR03369"/>
    </source>
</evidence>